<evidence type="ECO:0000313" key="1">
    <source>
        <dbReference type="EMBL" id="KFF30458.1"/>
    </source>
</evidence>
<dbReference type="Proteomes" id="UP000028730">
    <property type="component" value="Unassembled WGS sequence"/>
</dbReference>
<dbReference type="InterPro" id="IPR025683">
    <property type="entry name" value="Protein_beta"/>
</dbReference>
<protein>
    <submittedName>
        <fullName evidence="1">Phage beta protein</fullName>
    </submittedName>
</protein>
<proteinExistence type="predicted"/>
<dbReference type="OrthoDB" id="4764243at2"/>
<dbReference type="STRING" id="1341695.BBOMB_1586"/>
<dbReference type="Pfam" id="PF14350">
    <property type="entry name" value="Beta_protein"/>
    <property type="match status" value="1"/>
</dbReference>
<sequence>MQLTEHCYVPRLLVKKGEMDALFTLFALRSADSLPQNTEIYPLLEIPGIDWDYENDRPSDKPNSFIDKKAEQIFRTWPAPAFLDAAEVVTDLNGGGQSIPLIEPVLNKFRSLTEPSLSTRFIPVLHDVKTNSTAYQQVKALVRKGVCIEVCLRLRSGQWKSLTDQQNFRSWLSGLGLKEEDCHIILDLESNVDENAFNALQIVLFTVFLALYPKLDFAVLGTAIPETSDIHSALDVVTRDEWVGWLQMMTTARGEHQNLPIAFGDYGTVGLRSSTDVDPKIMNISGKFKYTVDDSWLIGKGGLFKGRKNMKKIMGGQSILPVVNAIVNDQRFLPQHCETDEWMKQLSTGANTKFGSPTTWITKAMQHHMLTVLQQL</sequence>
<keyword evidence="2" id="KW-1185">Reference proteome</keyword>
<dbReference type="RefSeq" id="WP_044088093.1">
    <property type="nucleotide sequence ID" value="NZ_ATLK01000003.1"/>
</dbReference>
<comment type="caution">
    <text evidence="1">The sequence shown here is derived from an EMBL/GenBank/DDBJ whole genome shotgun (WGS) entry which is preliminary data.</text>
</comment>
<dbReference type="EMBL" id="ATLK01000003">
    <property type="protein sequence ID" value="KFF30458.1"/>
    <property type="molecule type" value="Genomic_DNA"/>
</dbReference>
<dbReference type="AlphaFoldDB" id="A0A086BNE4"/>
<name>A0A086BNE4_9BIFI</name>
<organism evidence="1 2">
    <name type="scientific">Bifidobacterium bombi DSM 19703</name>
    <dbReference type="NCBI Taxonomy" id="1341695"/>
    <lineage>
        <taxon>Bacteria</taxon>
        <taxon>Bacillati</taxon>
        <taxon>Actinomycetota</taxon>
        <taxon>Actinomycetes</taxon>
        <taxon>Bifidobacteriales</taxon>
        <taxon>Bifidobacteriaceae</taxon>
        <taxon>Bifidobacterium</taxon>
    </lineage>
</organism>
<evidence type="ECO:0000313" key="2">
    <source>
        <dbReference type="Proteomes" id="UP000028730"/>
    </source>
</evidence>
<gene>
    <name evidence="1" type="ORF">BBOMB_1586</name>
</gene>
<reference evidence="1 2" key="1">
    <citation type="journal article" date="2014" name="Appl. Environ. Microbiol.">
        <title>Genomic encyclopedia of type strains of the genus Bifidobacterium.</title>
        <authorList>
            <person name="Milani C."/>
            <person name="Lugli G.A."/>
            <person name="Duranti S."/>
            <person name="Turroni F."/>
            <person name="Bottacini F."/>
            <person name="Mangifesta M."/>
            <person name="Sanchez B."/>
            <person name="Viappiani A."/>
            <person name="Mancabelli L."/>
            <person name="Taminiau B."/>
            <person name="Delcenserie V."/>
            <person name="Barrangou R."/>
            <person name="Margolles A."/>
            <person name="van Sinderen D."/>
            <person name="Ventura M."/>
        </authorList>
    </citation>
    <scope>NUCLEOTIDE SEQUENCE [LARGE SCALE GENOMIC DNA]</scope>
    <source>
        <strain evidence="1 2">DSM 19703</strain>
    </source>
</reference>
<accession>A0A086BNE4</accession>